<proteinExistence type="predicted"/>
<reference evidence="2" key="2">
    <citation type="submission" date="2022-06" db="EMBL/GenBank/DDBJ databases">
        <authorList>
            <person name="Park Y.-J."/>
        </authorList>
    </citation>
    <scope>NUCLEOTIDE SEQUENCE</scope>
    <source>
        <strain evidence="2">TY</strain>
    </source>
</reference>
<evidence type="ECO:0000313" key="2">
    <source>
        <dbReference type="EMBL" id="USS40325.1"/>
    </source>
</evidence>
<organism evidence="2 3">
    <name type="scientific">Thermococcus aggregans</name>
    <dbReference type="NCBI Taxonomy" id="110163"/>
    <lineage>
        <taxon>Archaea</taxon>
        <taxon>Methanobacteriati</taxon>
        <taxon>Methanobacteriota</taxon>
        <taxon>Thermococci</taxon>
        <taxon>Thermococcales</taxon>
        <taxon>Thermococcaceae</taxon>
        <taxon>Thermococcus</taxon>
    </lineage>
</organism>
<gene>
    <name evidence="2" type="ORF">NF865_08365</name>
</gene>
<accession>A0A9E7MWX8</accession>
<dbReference type="RefSeq" id="WP_253304281.1">
    <property type="nucleotide sequence ID" value="NZ_CP099582.1"/>
</dbReference>
<reference evidence="2" key="1">
    <citation type="journal article" date="1998" name="Int. J. Syst. Bacteriol. 48 Pt">
        <title>Thermococcus guaymasensis sp. nov. and Thermococcus aggregans sp. nov., two novel thermophilic archaea isolated from the Guaymas Basin hydrothermal vent site.</title>
        <authorList>
            <person name="Canganella F."/>
            <person name="Jones W.J."/>
            <person name="Gambacorta A."/>
            <person name="Antranikian G."/>
        </authorList>
    </citation>
    <scope>NUCLEOTIDE SEQUENCE</scope>
    <source>
        <strain evidence="2">TY</strain>
    </source>
</reference>
<dbReference type="Pfam" id="PF13699">
    <property type="entry name" value="eCIS_core"/>
    <property type="match status" value="1"/>
</dbReference>
<dbReference type="AlphaFoldDB" id="A0A9E7MWX8"/>
<protein>
    <submittedName>
        <fullName evidence="2">DUF4157 domain-containing protein</fullName>
    </submittedName>
</protein>
<dbReference type="KEGG" id="tagg:NF865_08365"/>
<evidence type="ECO:0000313" key="3">
    <source>
        <dbReference type="Proteomes" id="UP001055732"/>
    </source>
</evidence>
<name>A0A9E7MWX8_THEAG</name>
<dbReference type="InterPro" id="IPR025295">
    <property type="entry name" value="eCIS_core_dom"/>
</dbReference>
<sequence>MRNKSLFALFLISVFFIAIFYHNYSYPGEDAQQVLQIASNISKEVEGIRGLKFKETPKIIVLTREEALKKWGPGREDHQEIKKWELIYKMTFLVPLDYNLTKTKIKETASWIAVTSGNKVYIISENFFKTEDTAKRVLAHEFTHVLQKQYFDPEYPKTLDGSLAVKALVEGDADLTADLYCKKHGIKIEKITSLNLRDPPMNFGYFPYVFGDKFVEYLYQKGGWELVNDAYSNPPQTTQQVMHPELYLAKVLPQEVEVELDREYKIIHEDRLGEFYFYLLLLVNGMNQEEALKISIAWKGDKLVLAENSTHYVLIWKSLWSDGKALQEFQNLFIKKSEESSKLKARVITSGNELTLKTVLPKKQ</sequence>
<keyword evidence="3" id="KW-1185">Reference proteome</keyword>
<feature type="domain" description="eCIS core" evidence="1">
    <location>
        <begin position="112"/>
        <end position="149"/>
    </location>
</feature>
<dbReference type="Proteomes" id="UP001055732">
    <property type="component" value="Chromosome"/>
</dbReference>
<evidence type="ECO:0000259" key="1">
    <source>
        <dbReference type="Pfam" id="PF13699"/>
    </source>
</evidence>
<dbReference type="EMBL" id="CP099582">
    <property type="protein sequence ID" value="USS40325.1"/>
    <property type="molecule type" value="Genomic_DNA"/>
</dbReference>